<feature type="compositionally biased region" description="Pro residues" evidence="2">
    <location>
        <begin position="176"/>
        <end position="188"/>
    </location>
</feature>
<dbReference type="SMART" id="SM00028">
    <property type="entry name" value="TPR"/>
    <property type="match status" value="3"/>
</dbReference>
<sequence length="666" mass="72378">MAYMHRLCQVLLLAICLTRCQCLCVSQDSHLTSQASHLTSQARHPTSQASHLTSQASHLTSQASHLTSQASHPTSQANHLTSQASHPTSQASHLTSQDSHLTSHPTSQDSHLTSQASHLTSRANHLTSQANRLPYQPGQSSQSPYQQSQFSASSHDKRLADHAQPAASKASSVEPSAPPPPPSPPLPTPQSAAQPASTGSGNNTGKEAALDALAQMMQGDAESSSDRLAAFQQEVEALVRFKDEYFAQQQEQQQRGGRSAAVEARVEQIASRYADVGASISGPDSRCAHALSMGKLYHCLEEFDQRALDNLTTAAKLKPDQPEAWRLLGETYWKRRDYQSAYNCFNSALQHGRDSAVLRNLSMVLRALPFASAADRLAKVEESLAKAKEALQMDIKDGRSWAVLGNAYLSCYFTKDQSSTSMRLAMSAYSNAMKDPVASSDPDLHYNSAMAHVYLDQYEQALSGFRMAHRLDPSWPQAQEKVTQLPRMLSSIQDIIDSRGRLKPRVYKSMMEGFAQRRVKDLGPYAGGGYSDSRGESVALAEVRLSQLKVGANPETVLLLRVIGLPRADDQVCLSVCAMDSDEACSLVNIFNISADRGLTVGDAMAIPEPTLSRLDFADSETGRKFQFPIVRVPSPDCLVVNGKKAKASAWRSATVFSSQVSSSST</sequence>
<feature type="domain" description="Tetratricopeptide repeat protein 5 OB fold" evidence="4">
    <location>
        <begin position="542"/>
        <end position="651"/>
    </location>
</feature>
<dbReference type="Proteomes" id="UP000095280">
    <property type="component" value="Unplaced"/>
</dbReference>
<keyword evidence="5" id="KW-1185">Reference proteome</keyword>
<evidence type="ECO:0000313" key="5">
    <source>
        <dbReference type="Proteomes" id="UP000095280"/>
    </source>
</evidence>
<dbReference type="InterPro" id="IPR032076">
    <property type="entry name" value="TTC5_OB"/>
</dbReference>
<feature type="compositionally biased region" description="Low complexity" evidence="2">
    <location>
        <begin position="165"/>
        <end position="175"/>
    </location>
</feature>
<feature type="repeat" description="TPR" evidence="1">
    <location>
        <begin position="322"/>
        <end position="355"/>
    </location>
</feature>
<dbReference type="PROSITE" id="PS50005">
    <property type="entry name" value="TPR"/>
    <property type="match status" value="2"/>
</dbReference>
<dbReference type="Gene3D" id="2.40.50.550">
    <property type="match status" value="1"/>
</dbReference>
<feature type="repeat" description="TPR" evidence="1">
    <location>
        <begin position="442"/>
        <end position="475"/>
    </location>
</feature>
<protein>
    <submittedName>
        <fullName evidence="6">TPR_REGION domain-containing protein</fullName>
    </submittedName>
</protein>
<name>A0A1I8G333_9PLAT</name>
<dbReference type="WBParaSite" id="maker-uti_cns_0000743-snap-gene-0.5-mRNA-1">
    <property type="protein sequence ID" value="maker-uti_cns_0000743-snap-gene-0.5-mRNA-1"/>
    <property type="gene ID" value="maker-uti_cns_0000743-snap-gene-0.5"/>
</dbReference>
<feature type="compositionally biased region" description="Low complexity" evidence="2">
    <location>
        <begin position="134"/>
        <end position="153"/>
    </location>
</feature>
<dbReference type="Gene3D" id="1.25.40.10">
    <property type="entry name" value="Tetratricopeptide repeat domain"/>
    <property type="match status" value="1"/>
</dbReference>
<evidence type="ECO:0000256" key="2">
    <source>
        <dbReference type="SAM" id="MobiDB-lite"/>
    </source>
</evidence>
<dbReference type="SUPFAM" id="SSF48452">
    <property type="entry name" value="TPR-like"/>
    <property type="match status" value="1"/>
</dbReference>
<feature type="compositionally biased region" description="Polar residues" evidence="2">
    <location>
        <begin position="36"/>
        <end position="131"/>
    </location>
</feature>
<dbReference type="Pfam" id="PF16669">
    <property type="entry name" value="TTC5_OB"/>
    <property type="match status" value="1"/>
</dbReference>
<keyword evidence="3" id="KW-0732">Signal</keyword>
<feature type="chain" id="PRO_5009319052" evidence="3">
    <location>
        <begin position="23"/>
        <end position="666"/>
    </location>
</feature>
<evidence type="ECO:0000259" key="4">
    <source>
        <dbReference type="Pfam" id="PF16669"/>
    </source>
</evidence>
<feature type="signal peptide" evidence="3">
    <location>
        <begin position="1"/>
        <end position="22"/>
    </location>
</feature>
<reference evidence="6" key="1">
    <citation type="submission" date="2016-11" db="UniProtKB">
        <authorList>
            <consortium name="WormBaseParasite"/>
        </authorList>
    </citation>
    <scope>IDENTIFICATION</scope>
</reference>
<evidence type="ECO:0000256" key="1">
    <source>
        <dbReference type="PROSITE-ProRule" id="PRU00339"/>
    </source>
</evidence>
<evidence type="ECO:0000256" key="3">
    <source>
        <dbReference type="SAM" id="SignalP"/>
    </source>
</evidence>
<evidence type="ECO:0000313" key="6">
    <source>
        <dbReference type="WBParaSite" id="maker-uti_cns_0000743-snap-gene-0.5-mRNA-1"/>
    </source>
</evidence>
<feature type="region of interest" description="Disordered" evidence="2">
    <location>
        <begin position="36"/>
        <end position="205"/>
    </location>
</feature>
<proteinExistence type="predicted"/>
<dbReference type="AlphaFoldDB" id="A0A1I8G333"/>
<dbReference type="InterPro" id="IPR038645">
    <property type="entry name" value="TTC5_OB_sf"/>
</dbReference>
<keyword evidence="1" id="KW-0802">TPR repeat</keyword>
<dbReference type="InterPro" id="IPR019734">
    <property type="entry name" value="TPR_rpt"/>
</dbReference>
<organism evidence="5 6">
    <name type="scientific">Macrostomum lignano</name>
    <dbReference type="NCBI Taxonomy" id="282301"/>
    <lineage>
        <taxon>Eukaryota</taxon>
        <taxon>Metazoa</taxon>
        <taxon>Spiralia</taxon>
        <taxon>Lophotrochozoa</taxon>
        <taxon>Platyhelminthes</taxon>
        <taxon>Rhabditophora</taxon>
        <taxon>Macrostomorpha</taxon>
        <taxon>Macrostomida</taxon>
        <taxon>Macrostomidae</taxon>
        <taxon>Macrostomum</taxon>
    </lineage>
</organism>
<accession>A0A1I8G333</accession>
<dbReference type="InterPro" id="IPR011990">
    <property type="entry name" value="TPR-like_helical_dom_sf"/>
</dbReference>